<evidence type="ECO:0000256" key="1">
    <source>
        <dbReference type="ARBA" id="ARBA00005417"/>
    </source>
</evidence>
<dbReference type="InterPro" id="IPR017871">
    <property type="entry name" value="ABC_transporter-like_CS"/>
</dbReference>
<proteinExistence type="inferred from homology"/>
<dbReference type="GO" id="GO:0005524">
    <property type="term" value="F:ATP binding"/>
    <property type="evidence" value="ECO:0007669"/>
    <property type="project" value="UniProtKB-KW"/>
</dbReference>
<dbReference type="GO" id="GO:0016887">
    <property type="term" value="F:ATP hydrolysis activity"/>
    <property type="evidence" value="ECO:0007669"/>
    <property type="project" value="InterPro"/>
</dbReference>
<feature type="region of interest" description="Disordered" evidence="5">
    <location>
        <begin position="1"/>
        <end position="31"/>
    </location>
</feature>
<accession>A0A6J4HTE8</accession>
<dbReference type="GO" id="GO:0015833">
    <property type="term" value="P:peptide transport"/>
    <property type="evidence" value="ECO:0007669"/>
    <property type="project" value="InterPro"/>
</dbReference>
<sequence length="603" mass="64311">MRVRRRGGREQPTDGNGTSVTAAAPVADGEGGAEADTSLVAVTDLRVRFGDDIDALRGVSFKLQRGETLAIVGESGSGKSTLALCLSGLIQPPEARGSVRVDGIELLGASAEVLRSVRWAKVALALQGSPFNPVVAVGDQIAEPLRERLGLSAGEARRRSEELAQEVLFDPGLLDRFPHQLSGGQRRRAMLSMVLALDPALVVLDEPTAGLDPATRHDLVQRIAALAEKRGFALVVISHDLPDAARLALRTMVLYAGEAMEVGATSKVISEPAHPYTWALVGAYPVMSTTKDLRPIRGRPPDPRAVPPGCPYNTRCTQAEDVCVERPPLAASRDRLVLCHFGGLKTLLAASGISKRFGQGHKAVTAVDGVSLTLREGESVGLVGPSGSGKSTLARILAGHLAADSGEVLLEGEPMPTKWRGDDRQRRRRVQLVMQDPTDALSPRLDVESLVREPLDLAKDDGDDPKRLVAEALESVGLPWSGTFLRAYSHELSGGQLQRVALARALVTDPKLLVADEPTAMLDASEQARLLVVLRERQVEMGLGLVLISHDLAVVRKVTDRMVVLHEGQVVEEGPSSTVSADPRSPTARLLLEASPAFPISIS</sequence>
<dbReference type="PANTHER" id="PTHR43776">
    <property type="entry name" value="TRANSPORT ATP-BINDING PROTEIN"/>
    <property type="match status" value="1"/>
</dbReference>
<dbReference type="PANTHER" id="PTHR43776:SF7">
    <property type="entry name" value="D,D-DIPEPTIDE TRANSPORT ATP-BINDING PROTEIN DDPF-RELATED"/>
    <property type="match status" value="1"/>
</dbReference>
<dbReference type="PROSITE" id="PS50893">
    <property type="entry name" value="ABC_TRANSPORTER_2"/>
    <property type="match status" value="2"/>
</dbReference>
<organism evidence="7">
    <name type="scientific">uncultured Acidimicrobiales bacterium</name>
    <dbReference type="NCBI Taxonomy" id="310071"/>
    <lineage>
        <taxon>Bacteria</taxon>
        <taxon>Bacillati</taxon>
        <taxon>Actinomycetota</taxon>
        <taxon>Acidimicrobiia</taxon>
        <taxon>Acidimicrobiales</taxon>
        <taxon>environmental samples</taxon>
    </lineage>
</organism>
<feature type="domain" description="ABC transporter" evidence="6">
    <location>
        <begin position="40"/>
        <end position="281"/>
    </location>
</feature>
<comment type="similarity">
    <text evidence="1">Belongs to the ABC transporter superfamily.</text>
</comment>
<dbReference type="InterPro" id="IPR003593">
    <property type="entry name" value="AAA+_ATPase"/>
</dbReference>
<evidence type="ECO:0000259" key="6">
    <source>
        <dbReference type="PROSITE" id="PS50893"/>
    </source>
</evidence>
<dbReference type="InterPro" id="IPR050319">
    <property type="entry name" value="ABC_transp_ATP-bind"/>
</dbReference>
<feature type="domain" description="ABC transporter" evidence="6">
    <location>
        <begin position="348"/>
        <end position="592"/>
    </location>
</feature>
<dbReference type="SUPFAM" id="SSF52540">
    <property type="entry name" value="P-loop containing nucleoside triphosphate hydrolases"/>
    <property type="match status" value="2"/>
</dbReference>
<dbReference type="AlphaFoldDB" id="A0A6J4HTE8"/>
<dbReference type="NCBIfam" id="TIGR01727">
    <property type="entry name" value="oligo_HPY"/>
    <property type="match status" value="1"/>
</dbReference>
<evidence type="ECO:0000256" key="3">
    <source>
        <dbReference type="ARBA" id="ARBA00022741"/>
    </source>
</evidence>
<dbReference type="InterPro" id="IPR003439">
    <property type="entry name" value="ABC_transporter-like_ATP-bd"/>
</dbReference>
<name>A0A6J4HTE8_9ACTN</name>
<reference evidence="7" key="1">
    <citation type="submission" date="2020-02" db="EMBL/GenBank/DDBJ databases">
        <authorList>
            <person name="Meier V. D."/>
        </authorList>
    </citation>
    <scope>NUCLEOTIDE SEQUENCE</scope>
    <source>
        <strain evidence="7">AVDCRST_MAG76</strain>
    </source>
</reference>
<dbReference type="EMBL" id="CADCSZ010000079">
    <property type="protein sequence ID" value="CAA9233371.1"/>
    <property type="molecule type" value="Genomic_DNA"/>
</dbReference>
<dbReference type="GO" id="GO:0055085">
    <property type="term" value="P:transmembrane transport"/>
    <property type="evidence" value="ECO:0007669"/>
    <property type="project" value="UniProtKB-ARBA"/>
</dbReference>
<dbReference type="CDD" id="cd03257">
    <property type="entry name" value="ABC_NikE_OppD_transporters"/>
    <property type="match status" value="2"/>
</dbReference>
<dbReference type="Gene3D" id="3.40.50.300">
    <property type="entry name" value="P-loop containing nucleotide triphosphate hydrolases"/>
    <property type="match status" value="2"/>
</dbReference>
<dbReference type="Pfam" id="PF00005">
    <property type="entry name" value="ABC_tran"/>
    <property type="match status" value="2"/>
</dbReference>
<keyword evidence="3" id="KW-0547">Nucleotide-binding</keyword>
<dbReference type="Pfam" id="PF08352">
    <property type="entry name" value="oligo_HPY"/>
    <property type="match status" value="1"/>
</dbReference>
<keyword evidence="2" id="KW-0813">Transport</keyword>
<dbReference type="PROSITE" id="PS00211">
    <property type="entry name" value="ABC_TRANSPORTER_1"/>
    <property type="match status" value="2"/>
</dbReference>
<dbReference type="InterPro" id="IPR027417">
    <property type="entry name" value="P-loop_NTPase"/>
</dbReference>
<dbReference type="NCBIfam" id="NF008453">
    <property type="entry name" value="PRK11308.1"/>
    <property type="match status" value="2"/>
</dbReference>
<protein>
    <submittedName>
        <fullName evidence="7">Oligopeptide transport ATP-binding protein OppF</fullName>
    </submittedName>
</protein>
<evidence type="ECO:0000256" key="4">
    <source>
        <dbReference type="ARBA" id="ARBA00022840"/>
    </source>
</evidence>
<evidence type="ECO:0000256" key="5">
    <source>
        <dbReference type="SAM" id="MobiDB-lite"/>
    </source>
</evidence>
<dbReference type="InterPro" id="IPR013563">
    <property type="entry name" value="Oligopep_ABC_C"/>
</dbReference>
<evidence type="ECO:0000256" key="2">
    <source>
        <dbReference type="ARBA" id="ARBA00022448"/>
    </source>
</evidence>
<evidence type="ECO:0000313" key="7">
    <source>
        <dbReference type="EMBL" id="CAA9233371.1"/>
    </source>
</evidence>
<keyword evidence="4 7" id="KW-0067">ATP-binding</keyword>
<dbReference type="SMART" id="SM00382">
    <property type="entry name" value="AAA"/>
    <property type="match status" value="2"/>
</dbReference>
<gene>
    <name evidence="7" type="ORF">AVDCRST_MAG76-1306</name>
</gene>